<keyword evidence="1" id="KW-0812">Transmembrane</keyword>
<reference evidence="4" key="4">
    <citation type="submission" date="2018-12" db="EMBL/GenBank/DDBJ databases">
        <authorList>
            <person name="Camiolo S."/>
        </authorList>
    </citation>
    <scope>NUCLEOTIDE SEQUENCE</scope>
    <source>
        <strain evidence="4">PAT_E_1</strain>
    </source>
</reference>
<protein>
    <submittedName>
        <fullName evidence="2">Membrane RL1 protein3</fullName>
    </submittedName>
    <submittedName>
        <fullName evidence="3">Membrane protein RL13</fullName>
    </submittedName>
</protein>
<evidence type="ECO:0000313" key="4">
    <source>
        <dbReference type="EMBL" id="VDY02343.1"/>
    </source>
</evidence>
<dbReference type="InterPro" id="IPR036179">
    <property type="entry name" value="Ig-like_dom_sf"/>
</dbReference>
<sequence length="302" mass="33342">MDWRFTVKWTLLMITISEGCNDTCSCPCNCLTSTASTITNSSNSVTDANSTSAIANGTTHKPSTASSVASATTSTLSKSSSSATPTLTFSTIHSTTPWLNTSNITCNGSLYTVYKHSNLNYEVINVTGYVGGYVTLKNCSRTDVWHDIEWIKYGPRAHQLCSIGHYYSTSPLNGMCLDCNKTSLTIYNVTTEHAGKYVLQRYSDGKKENYYLTVLSGTATSSPIPDKCKTKEESDQHNSRTWDNVIKTVKNTNIPLGIHAVWAGIVVSVALIALYMGSRRVPRRPRYTKLPKYDPDEFWTKT</sequence>
<dbReference type="EMBL" id="KT726948">
    <property type="protein sequence ID" value="AMJ53871.1"/>
    <property type="molecule type" value="Genomic_DNA"/>
</dbReference>
<keyword evidence="1" id="KW-0472">Membrane</keyword>
<evidence type="ECO:0000313" key="5">
    <source>
        <dbReference type="Proteomes" id="UP000102156"/>
    </source>
</evidence>
<dbReference type="SUPFAM" id="SSF48726">
    <property type="entry name" value="Immunoglobulin"/>
    <property type="match status" value="1"/>
</dbReference>
<evidence type="ECO:0000313" key="2">
    <source>
        <dbReference type="EMBL" id="AKI08731.1"/>
    </source>
</evidence>
<organism evidence="2 5">
    <name type="scientific">Human cytomegalovirus</name>
    <name type="common">HHV-5</name>
    <name type="synonym">Human herpesvirus 5</name>
    <dbReference type="NCBI Taxonomy" id="10359"/>
    <lineage>
        <taxon>Viruses</taxon>
        <taxon>Duplodnaviria</taxon>
        <taxon>Heunggongvirae</taxon>
        <taxon>Peploviricota</taxon>
        <taxon>Herviviricetes</taxon>
        <taxon>Herpesvirales</taxon>
        <taxon>Orthoherpesviridae</taxon>
        <taxon>Betaherpesvirinae</taxon>
        <taxon>Cytomegalovirus</taxon>
        <taxon>Cytomegalovirus humanbeta5</taxon>
    </lineage>
</organism>
<reference evidence="2 5" key="1">
    <citation type="journal article" date="2015" name="J. Virol.">
        <title>High-throughput analysis of human cytomegalovirus genome diversity highlights the widespread occurrence of gene-disrupting mutations and pervasive recombination.</title>
        <authorList>
            <person name="Sijmons S."/>
            <person name="Thys K."/>
            <person name="Mbong Ngwese M."/>
            <person name="Van Damme E."/>
            <person name="Dvorak J."/>
            <person name="Van Loock M."/>
            <person name="Li G."/>
            <person name="Tachezy R."/>
            <person name="Busson L."/>
            <person name="Aerssens J."/>
            <person name="Van Ranst M."/>
            <person name="Maes P."/>
        </authorList>
    </citation>
    <scope>NUCLEOTIDE SEQUENCE [LARGE SCALE GENOMIC DNA]</scope>
    <source>
        <strain evidence="2">BE/22/2010</strain>
    </source>
</reference>
<keyword evidence="1" id="KW-1133">Transmembrane helix</keyword>
<reference evidence="3" key="3">
    <citation type="submission" date="2017-01" db="EMBL/GenBank/DDBJ databases">
        <authorList>
            <person name="Mah S.A."/>
            <person name="Swanson W.J."/>
            <person name="Moy G.W."/>
            <person name="Vacquier V.D."/>
        </authorList>
    </citation>
    <scope>NUCLEOTIDE SEQUENCE</scope>
    <source>
        <strain evidence="3">UK/Lon2/Blood/2013</strain>
    </source>
</reference>
<gene>
    <name evidence="2" type="primary">RL13</name>
</gene>
<reference evidence="3" key="2">
    <citation type="journal article" date="2016" name="Virus Evol.">
        <title>Islands of linkage in an ocean of pervasive recombination reveals two-speed evolution of human cytomegalovirus genomes.</title>
        <authorList>
            <person name="Lassalle F."/>
            <person name="Depledge D.P."/>
            <person name="Reeves M.B."/>
            <person name="Brown A.C."/>
            <person name="Christiansen M.T."/>
            <person name="Tutill H.J."/>
            <person name="Williams R.J."/>
            <person name="Einer-Jensen K."/>
            <person name="Holdstock J."/>
            <person name="Atkinson C."/>
            <person name="Brown J.R."/>
            <person name="van Loenen F.B."/>
            <person name="Clark D.A."/>
            <person name="Griffiths P.D."/>
            <person name="Verjans G.M.G.M."/>
            <person name="Schutten M."/>
            <person name="Milne R.S.B."/>
            <person name="Balloux F."/>
            <person name="Breuer J."/>
        </authorList>
    </citation>
    <scope>NUCLEOTIDE SEQUENCE</scope>
    <source>
        <strain evidence="3">UK/Lon2/Blood/2013</strain>
    </source>
</reference>
<dbReference type="EMBL" id="LR131942">
    <property type="protein sequence ID" value="VDY02343.1"/>
    <property type="molecule type" value="Genomic_DNA"/>
</dbReference>
<dbReference type="Proteomes" id="UP000102156">
    <property type="component" value="Segment"/>
</dbReference>
<feature type="transmembrane region" description="Helical" evidence="1">
    <location>
        <begin position="256"/>
        <end position="276"/>
    </location>
</feature>
<organismHost>
    <name type="scientific">Homo sapiens</name>
    <name type="common">Human</name>
    <dbReference type="NCBI Taxonomy" id="9606"/>
</organismHost>
<accession>A0A0G2T8C6</accession>
<evidence type="ECO:0000313" key="3">
    <source>
        <dbReference type="EMBL" id="AMJ53871.1"/>
    </source>
</evidence>
<dbReference type="Gene3D" id="2.60.40.10">
    <property type="entry name" value="Immunoglobulins"/>
    <property type="match status" value="1"/>
</dbReference>
<proteinExistence type="predicted"/>
<dbReference type="EMBL" id="KP745640">
    <property type="protein sequence ID" value="AKI08731.1"/>
    <property type="molecule type" value="Genomic_DNA"/>
</dbReference>
<name>A0A0G2T8C6_HCMV</name>
<dbReference type="InterPro" id="IPR013783">
    <property type="entry name" value="Ig-like_fold"/>
</dbReference>
<evidence type="ECO:0000256" key="1">
    <source>
        <dbReference type="SAM" id="Phobius"/>
    </source>
</evidence>